<reference evidence="1 2" key="1">
    <citation type="submission" date="2016-03" db="EMBL/GenBank/DDBJ databases">
        <title>Draft genome sequence of the Vibrio tubiashii subs. europaeus.</title>
        <authorList>
            <person name="Spinard E."/>
            <person name="Dubert J."/>
            <person name="Nelson D.R."/>
            <person name="Barja J.L."/>
        </authorList>
    </citation>
    <scope>NUCLEOTIDE SEQUENCE [LARGE SCALE GENOMIC DNA]</scope>
    <source>
        <strain evidence="2">PP-638</strain>
    </source>
</reference>
<dbReference type="EMBL" id="LUAX01000007">
    <property type="protein sequence ID" value="OAM98470.1"/>
    <property type="molecule type" value="Genomic_DNA"/>
</dbReference>
<gene>
    <name evidence="1" type="ORF">AZ468_23455</name>
</gene>
<evidence type="ECO:0000313" key="2">
    <source>
        <dbReference type="Proteomes" id="UP000094761"/>
    </source>
</evidence>
<comment type="caution">
    <text evidence="1">The sequence shown here is derived from an EMBL/GenBank/DDBJ whole genome shotgun (WGS) entry which is preliminary data.</text>
</comment>
<protein>
    <submittedName>
        <fullName evidence="1">Uncharacterized protein</fullName>
    </submittedName>
</protein>
<name>A0A178J968_9VIBR</name>
<dbReference type="OrthoDB" id="7068021at2"/>
<dbReference type="Proteomes" id="UP000094761">
    <property type="component" value="Unassembled WGS sequence"/>
</dbReference>
<evidence type="ECO:0000313" key="1">
    <source>
        <dbReference type="EMBL" id="OAM98470.1"/>
    </source>
</evidence>
<organism evidence="1 2">
    <name type="scientific">Vibrio europaeus</name>
    <dbReference type="NCBI Taxonomy" id="300876"/>
    <lineage>
        <taxon>Bacteria</taxon>
        <taxon>Pseudomonadati</taxon>
        <taxon>Pseudomonadota</taxon>
        <taxon>Gammaproteobacteria</taxon>
        <taxon>Vibrionales</taxon>
        <taxon>Vibrionaceae</taxon>
        <taxon>Vibrio</taxon>
        <taxon>Vibrio oreintalis group</taxon>
    </lineage>
</organism>
<proteinExistence type="predicted"/>
<dbReference type="AlphaFoldDB" id="A0A178J968"/>
<dbReference type="RefSeq" id="WP_069669606.1">
    <property type="nucleotide sequence ID" value="NZ_JAPFIM010000018.1"/>
</dbReference>
<sequence>MNNKQPWLSAMENGVLGEARAKALLLERFWVLERSVDIQGADYLIQRKLTETNFMDKEAPKLGVVQVKFIQSGDTYISIKKSYVCDQYGEPYNEFFLLVFSGSEDEAQSYLLSAKDIINEFYTKGEDENCILKVAGKNIIESTNYKITNKCSALNAIEYALKESSFRDNRRFLGSTSYIKLAPEQIDQDLLLPLDNGYADFQKEFYENKKNLQHTLFCIEDAVEVINKILACTDPEEAFDIYEDKLTEYVWNDNLSFSIDCFNDEDFLIAIKNHKERLIALRDKGLENNFLHLMYRYKKSMIVKLSKMEFTKESKIKVVASYCSESLEDISVNITVIEDEGHAYPFVKKSELGYQEIIYKPYSWFQVCSYNTKIANIEKTYTKTEMLEKRHWQYCRAFQVAVEKLLIGEELVSPWMNRD</sequence>
<dbReference type="GeneID" id="78078695"/>
<accession>A0A178J968</accession>